<reference evidence="2 3" key="1">
    <citation type="journal article" date="2019" name="Int. J. Syst. Evol. Microbiol.">
        <title>The Global Catalogue of Microorganisms (GCM) 10K type strain sequencing project: providing services to taxonomists for standard genome sequencing and annotation.</title>
        <authorList>
            <consortium name="The Broad Institute Genomics Platform"/>
            <consortium name="The Broad Institute Genome Sequencing Center for Infectious Disease"/>
            <person name="Wu L."/>
            <person name="Ma J."/>
        </authorList>
    </citation>
    <scope>NUCLEOTIDE SEQUENCE [LARGE SCALE GENOMIC DNA]</scope>
    <source>
        <strain evidence="2 3">SYNS20</strain>
    </source>
</reference>
<keyword evidence="3" id="KW-1185">Reference proteome</keyword>
<sequence length="242" mass="25343">MAEQYSNPTRRRFLSGIGASTAVALSGCSGGPSSSSDDGNSESQAADAVQFLNNDIETVGGVTQSQLTIENTAEEALDFTVSVNLLIGTDGIYGDLTDSAEVSIPAEEQADTSLDLYDGDNLSRLAIHEIQNGYFSLAYAVDGTEVSFQEFGEKPRQYVSFKIRYDGEWSGALGTEGGQRSISGVGDSHLPVDNSASIVSGNAQKRDTGSSALTVQILVDGDVVAEQSTTAEYGVAQVSESI</sequence>
<dbReference type="PROSITE" id="PS51318">
    <property type="entry name" value="TAT"/>
    <property type="match status" value="1"/>
</dbReference>
<feature type="region of interest" description="Disordered" evidence="1">
    <location>
        <begin position="26"/>
        <end position="45"/>
    </location>
</feature>
<evidence type="ECO:0000313" key="3">
    <source>
        <dbReference type="Proteomes" id="UP001596443"/>
    </source>
</evidence>
<dbReference type="RefSeq" id="WP_284063717.1">
    <property type="nucleotide sequence ID" value="NZ_CP126159.1"/>
</dbReference>
<dbReference type="AlphaFoldDB" id="A0ABD5T666"/>
<dbReference type="EMBL" id="JBHSWX010000001">
    <property type="protein sequence ID" value="MFC6784539.1"/>
    <property type="molecule type" value="Genomic_DNA"/>
</dbReference>
<evidence type="ECO:0008006" key="4">
    <source>
        <dbReference type="Google" id="ProtNLM"/>
    </source>
</evidence>
<proteinExistence type="predicted"/>
<dbReference type="GeneID" id="81211251"/>
<evidence type="ECO:0000313" key="2">
    <source>
        <dbReference type="EMBL" id="MFC6784539.1"/>
    </source>
</evidence>
<organism evidence="2 3">
    <name type="scientific">Halobaculum halobium</name>
    <dbReference type="NCBI Taxonomy" id="3032281"/>
    <lineage>
        <taxon>Archaea</taxon>
        <taxon>Methanobacteriati</taxon>
        <taxon>Methanobacteriota</taxon>
        <taxon>Stenosarchaea group</taxon>
        <taxon>Halobacteria</taxon>
        <taxon>Halobacteriales</taxon>
        <taxon>Haloferacaceae</taxon>
        <taxon>Halobaculum</taxon>
    </lineage>
</organism>
<dbReference type="InterPro" id="IPR006311">
    <property type="entry name" value="TAT_signal"/>
</dbReference>
<accession>A0ABD5T666</accession>
<comment type="caution">
    <text evidence="2">The sequence shown here is derived from an EMBL/GenBank/DDBJ whole genome shotgun (WGS) entry which is preliminary data.</text>
</comment>
<dbReference type="Proteomes" id="UP001596443">
    <property type="component" value="Unassembled WGS sequence"/>
</dbReference>
<feature type="compositionally biased region" description="Low complexity" evidence="1">
    <location>
        <begin position="31"/>
        <end position="43"/>
    </location>
</feature>
<protein>
    <recommendedName>
        <fullName evidence="4">Tat (Twin-arginine translocation) pathway signal sequence</fullName>
    </recommendedName>
</protein>
<evidence type="ECO:0000256" key="1">
    <source>
        <dbReference type="SAM" id="MobiDB-lite"/>
    </source>
</evidence>
<gene>
    <name evidence="2" type="ORF">ACFQFD_00625</name>
</gene>
<name>A0ABD5T666_9EURY</name>